<dbReference type="SUPFAM" id="SSF55298">
    <property type="entry name" value="YjgF-like"/>
    <property type="match status" value="1"/>
</dbReference>
<dbReference type="InterPro" id="IPR035959">
    <property type="entry name" value="RutC-like_sf"/>
</dbReference>
<dbReference type="InterPro" id="IPR006175">
    <property type="entry name" value="YjgF/YER057c/UK114"/>
</dbReference>
<dbReference type="PANTHER" id="PTHR11803">
    <property type="entry name" value="2-IMINOBUTANOATE/2-IMINOPROPANOATE DEAMINASE RIDA"/>
    <property type="match status" value="1"/>
</dbReference>
<dbReference type="Gene3D" id="3.30.1330.40">
    <property type="entry name" value="RutC-like"/>
    <property type="match status" value="1"/>
</dbReference>
<organism evidence="3 4">
    <name type="scientific">Mesorhizobium vachelliae</name>
    <dbReference type="NCBI Taxonomy" id="3072309"/>
    <lineage>
        <taxon>Bacteria</taxon>
        <taxon>Pseudomonadati</taxon>
        <taxon>Pseudomonadota</taxon>
        <taxon>Alphaproteobacteria</taxon>
        <taxon>Hyphomicrobiales</taxon>
        <taxon>Phyllobacteriaceae</taxon>
        <taxon>Mesorhizobium</taxon>
    </lineage>
</organism>
<name>A0ABU5A0T2_9HYPH</name>
<evidence type="ECO:0000313" key="3">
    <source>
        <dbReference type="EMBL" id="MDX8531275.1"/>
    </source>
</evidence>
<dbReference type="EMBL" id="JAVIIQ010000003">
    <property type="protein sequence ID" value="MDX8531275.1"/>
    <property type="molecule type" value="Genomic_DNA"/>
</dbReference>
<reference evidence="3 4" key="1">
    <citation type="submission" date="2023-08" db="EMBL/GenBank/DDBJ databases">
        <title>Implementing the SeqCode for naming new Mesorhizobium species isolated from Vachellia karroo root nodules.</title>
        <authorList>
            <person name="Van Lill M."/>
        </authorList>
    </citation>
    <scope>NUCLEOTIDE SEQUENCE [LARGE SCALE GENOMIC DNA]</scope>
    <source>
        <strain evidence="3 4">VK25D</strain>
    </source>
</reference>
<protein>
    <submittedName>
        <fullName evidence="3">RidA family protein</fullName>
        <ecNumber evidence="3">3.5.-.-</ecNumber>
    </submittedName>
</protein>
<proteinExistence type="inferred from homology"/>
<evidence type="ECO:0000256" key="2">
    <source>
        <dbReference type="SAM" id="MobiDB-lite"/>
    </source>
</evidence>
<evidence type="ECO:0000313" key="4">
    <source>
        <dbReference type="Proteomes" id="UP001285154"/>
    </source>
</evidence>
<evidence type="ECO:0000256" key="1">
    <source>
        <dbReference type="ARBA" id="ARBA00010552"/>
    </source>
</evidence>
<comment type="similarity">
    <text evidence="1">Belongs to the RutC family.</text>
</comment>
<dbReference type="GO" id="GO:0016787">
    <property type="term" value="F:hydrolase activity"/>
    <property type="evidence" value="ECO:0007669"/>
    <property type="project" value="UniProtKB-KW"/>
</dbReference>
<dbReference type="Pfam" id="PF01042">
    <property type="entry name" value="Ribonuc_L-PSP"/>
    <property type="match status" value="1"/>
</dbReference>
<feature type="region of interest" description="Disordered" evidence="2">
    <location>
        <begin position="1"/>
        <end position="34"/>
    </location>
</feature>
<dbReference type="RefSeq" id="WP_320246955.1">
    <property type="nucleotide sequence ID" value="NZ_JAVIIQ010000003.1"/>
</dbReference>
<dbReference type="CDD" id="cd00448">
    <property type="entry name" value="YjgF_YER057c_UK114_family"/>
    <property type="match status" value="1"/>
</dbReference>
<dbReference type="Proteomes" id="UP001285154">
    <property type="component" value="Unassembled WGS sequence"/>
</dbReference>
<sequence>MLRSPIAFSVKRSRRRSSDVARTHQSSRSAGSGDVHAGCRRYGIQAGVHLGAAARRHNGKLVGHGDFAAQARLSFANLGCALSAAGARPDQVCKITVYIVDYNRDEHVPIIEAAQISLFGDHKPANVIVGVAIMSPGYLIEVDAIAVI</sequence>
<gene>
    <name evidence="3" type="ORF">RFM42_09800</name>
</gene>
<accession>A0ABU5A0T2</accession>
<dbReference type="PANTHER" id="PTHR11803:SF58">
    <property type="entry name" value="PROTEIN HMF1-RELATED"/>
    <property type="match status" value="1"/>
</dbReference>
<comment type="caution">
    <text evidence="3">The sequence shown here is derived from an EMBL/GenBank/DDBJ whole genome shotgun (WGS) entry which is preliminary data.</text>
</comment>
<keyword evidence="4" id="KW-1185">Reference proteome</keyword>
<dbReference type="EC" id="3.5.-.-" evidence="3"/>
<keyword evidence="3" id="KW-0378">Hydrolase</keyword>